<dbReference type="AlphaFoldDB" id="A0AAE0M3W9"/>
<keyword evidence="3" id="KW-1185">Reference proteome</keyword>
<sequence>MNSDGFGQAGSVVWMVGHWGCKRGHSTARFLGLFPLALFVPLPAGKATPTVIAVGRQIDDPTTIVGTTPAPFWQVPWRLTTAALCLGPDLVRTVEFTVSSSLELVVGIHKKPSSSSPASKLLFRYKGNGLPSLQLPFLVSILYVKSTDSLSNFVSNRRS</sequence>
<evidence type="ECO:0000313" key="3">
    <source>
        <dbReference type="Proteomes" id="UP001283341"/>
    </source>
</evidence>
<organism evidence="2 3">
    <name type="scientific">Apodospora peruviana</name>
    <dbReference type="NCBI Taxonomy" id="516989"/>
    <lineage>
        <taxon>Eukaryota</taxon>
        <taxon>Fungi</taxon>
        <taxon>Dikarya</taxon>
        <taxon>Ascomycota</taxon>
        <taxon>Pezizomycotina</taxon>
        <taxon>Sordariomycetes</taxon>
        <taxon>Sordariomycetidae</taxon>
        <taxon>Sordariales</taxon>
        <taxon>Lasiosphaeriaceae</taxon>
        <taxon>Apodospora</taxon>
    </lineage>
</organism>
<feature type="chain" id="PRO_5042123276" evidence="1">
    <location>
        <begin position="48"/>
        <end position="159"/>
    </location>
</feature>
<feature type="signal peptide" evidence="1">
    <location>
        <begin position="1"/>
        <end position="47"/>
    </location>
</feature>
<reference evidence="2" key="1">
    <citation type="journal article" date="2023" name="Mol. Phylogenet. Evol.">
        <title>Genome-scale phylogeny and comparative genomics of the fungal order Sordariales.</title>
        <authorList>
            <person name="Hensen N."/>
            <person name="Bonometti L."/>
            <person name="Westerberg I."/>
            <person name="Brannstrom I.O."/>
            <person name="Guillou S."/>
            <person name="Cros-Aarteil S."/>
            <person name="Calhoun S."/>
            <person name="Haridas S."/>
            <person name="Kuo A."/>
            <person name="Mondo S."/>
            <person name="Pangilinan J."/>
            <person name="Riley R."/>
            <person name="LaButti K."/>
            <person name="Andreopoulos B."/>
            <person name="Lipzen A."/>
            <person name="Chen C."/>
            <person name="Yan M."/>
            <person name="Daum C."/>
            <person name="Ng V."/>
            <person name="Clum A."/>
            <person name="Steindorff A."/>
            <person name="Ohm R.A."/>
            <person name="Martin F."/>
            <person name="Silar P."/>
            <person name="Natvig D.O."/>
            <person name="Lalanne C."/>
            <person name="Gautier V."/>
            <person name="Ament-Velasquez S.L."/>
            <person name="Kruys A."/>
            <person name="Hutchinson M.I."/>
            <person name="Powell A.J."/>
            <person name="Barry K."/>
            <person name="Miller A.N."/>
            <person name="Grigoriev I.V."/>
            <person name="Debuchy R."/>
            <person name="Gladieux P."/>
            <person name="Hiltunen Thoren M."/>
            <person name="Johannesson H."/>
        </authorList>
    </citation>
    <scope>NUCLEOTIDE SEQUENCE</scope>
    <source>
        <strain evidence="2">CBS 118394</strain>
    </source>
</reference>
<protein>
    <submittedName>
        <fullName evidence="2">Uncharacterized protein</fullName>
    </submittedName>
</protein>
<gene>
    <name evidence="2" type="ORF">B0H66DRAFT_226114</name>
</gene>
<proteinExistence type="predicted"/>
<comment type="caution">
    <text evidence="2">The sequence shown here is derived from an EMBL/GenBank/DDBJ whole genome shotgun (WGS) entry which is preliminary data.</text>
</comment>
<dbReference type="Proteomes" id="UP001283341">
    <property type="component" value="Unassembled WGS sequence"/>
</dbReference>
<accession>A0AAE0M3W9</accession>
<dbReference type="EMBL" id="JAUEDM010000004">
    <property type="protein sequence ID" value="KAK3318140.1"/>
    <property type="molecule type" value="Genomic_DNA"/>
</dbReference>
<evidence type="ECO:0000256" key="1">
    <source>
        <dbReference type="SAM" id="SignalP"/>
    </source>
</evidence>
<keyword evidence="1" id="KW-0732">Signal</keyword>
<evidence type="ECO:0000313" key="2">
    <source>
        <dbReference type="EMBL" id="KAK3318140.1"/>
    </source>
</evidence>
<reference evidence="2" key="2">
    <citation type="submission" date="2023-06" db="EMBL/GenBank/DDBJ databases">
        <authorList>
            <consortium name="Lawrence Berkeley National Laboratory"/>
            <person name="Haridas S."/>
            <person name="Hensen N."/>
            <person name="Bonometti L."/>
            <person name="Westerberg I."/>
            <person name="Brannstrom I.O."/>
            <person name="Guillou S."/>
            <person name="Cros-Aarteil S."/>
            <person name="Calhoun S."/>
            <person name="Kuo A."/>
            <person name="Mondo S."/>
            <person name="Pangilinan J."/>
            <person name="Riley R."/>
            <person name="Labutti K."/>
            <person name="Andreopoulos B."/>
            <person name="Lipzen A."/>
            <person name="Chen C."/>
            <person name="Yanf M."/>
            <person name="Daum C."/>
            <person name="Ng V."/>
            <person name="Clum A."/>
            <person name="Steindorff A."/>
            <person name="Ohm R."/>
            <person name="Martin F."/>
            <person name="Silar P."/>
            <person name="Natvig D."/>
            <person name="Lalanne C."/>
            <person name="Gautier V."/>
            <person name="Ament-Velasquez S.L."/>
            <person name="Kruys A."/>
            <person name="Hutchinson M.I."/>
            <person name="Powell A.J."/>
            <person name="Barry K."/>
            <person name="Miller A.N."/>
            <person name="Grigoriev I.V."/>
            <person name="Debuchy R."/>
            <person name="Gladieux P."/>
            <person name="Thoren M.H."/>
            <person name="Johannesson H."/>
        </authorList>
    </citation>
    <scope>NUCLEOTIDE SEQUENCE</scope>
    <source>
        <strain evidence="2">CBS 118394</strain>
    </source>
</reference>
<name>A0AAE0M3W9_9PEZI</name>